<feature type="compositionally biased region" description="Basic residues" evidence="1">
    <location>
        <begin position="75"/>
        <end position="87"/>
    </location>
</feature>
<protein>
    <submittedName>
        <fullName evidence="2">Uncharacterized protein</fullName>
    </submittedName>
</protein>
<name>A0A2Z6PCF1_TRISU</name>
<evidence type="ECO:0000313" key="3">
    <source>
        <dbReference type="Proteomes" id="UP000242715"/>
    </source>
</evidence>
<evidence type="ECO:0000256" key="1">
    <source>
        <dbReference type="SAM" id="MobiDB-lite"/>
    </source>
</evidence>
<feature type="compositionally biased region" description="Polar residues" evidence="1">
    <location>
        <begin position="88"/>
        <end position="97"/>
    </location>
</feature>
<reference evidence="3" key="1">
    <citation type="journal article" date="2017" name="Front. Plant Sci.">
        <title>Climate Clever Clovers: New Paradigm to Reduce the Environmental Footprint of Ruminants by Breeding Low Methanogenic Forages Utilizing Haplotype Variation.</title>
        <authorList>
            <person name="Kaur P."/>
            <person name="Appels R."/>
            <person name="Bayer P.E."/>
            <person name="Keeble-Gagnere G."/>
            <person name="Wang J."/>
            <person name="Hirakawa H."/>
            <person name="Shirasawa K."/>
            <person name="Vercoe P."/>
            <person name="Stefanova K."/>
            <person name="Durmic Z."/>
            <person name="Nichols P."/>
            <person name="Revell C."/>
            <person name="Isobe S.N."/>
            <person name="Edwards D."/>
            <person name="Erskine W."/>
        </authorList>
    </citation>
    <scope>NUCLEOTIDE SEQUENCE [LARGE SCALE GENOMIC DNA]</scope>
    <source>
        <strain evidence="3">cv. Daliak</strain>
    </source>
</reference>
<organism evidence="2 3">
    <name type="scientific">Trifolium subterraneum</name>
    <name type="common">Subterranean clover</name>
    <dbReference type="NCBI Taxonomy" id="3900"/>
    <lineage>
        <taxon>Eukaryota</taxon>
        <taxon>Viridiplantae</taxon>
        <taxon>Streptophyta</taxon>
        <taxon>Embryophyta</taxon>
        <taxon>Tracheophyta</taxon>
        <taxon>Spermatophyta</taxon>
        <taxon>Magnoliopsida</taxon>
        <taxon>eudicotyledons</taxon>
        <taxon>Gunneridae</taxon>
        <taxon>Pentapetalae</taxon>
        <taxon>rosids</taxon>
        <taxon>fabids</taxon>
        <taxon>Fabales</taxon>
        <taxon>Fabaceae</taxon>
        <taxon>Papilionoideae</taxon>
        <taxon>50 kb inversion clade</taxon>
        <taxon>NPAAA clade</taxon>
        <taxon>Hologalegina</taxon>
        <taxon>IRL clade</taxon>
        <taxon>Trifolieae</taxon>
        <taxon>Trifolium</taxon>
    </lineage>
</organism>
<feature type="compositionally biased region" description="Low complexity" evidence="1">
    <location>
        <begin position="21"/>
        <end position="39"/>
    </location>
</feature>
<proteinExistence type="predicted"/>
<sequence length="97" mass="10306">MVHPEEGSQHNEALNVIQGPAMNNTTTNGNTNGRNNAMTKKTKKGGQGGEGPPSDDSSDDDDNNELPSDNDGTHKRGCHTPKARSQQKSHIAESQSP</sequence>
<dbReference type="AlphaFoldDB" id="A0A2Z6PCF1"/>
<dbReference type="EMBL" id="DF973913">
    <property type="protein sequence ID" value="GAU42329.1"/>
    <property type="molecule type" value="Genomic_DNA"/>
</dbReference>
<gene>
    <name evidence="2" type="ORF">TSUD_242260</name>
</gene>
<accession>A0A2Z6PCF1</accession>
<keyword evidence="3" id="KW-1185">Reference proteome</keyword>
<dbReference type="Proteomes" id="UP000242715">
    <property type="component" value="Unassembled WGS sequence"/>
</dbReference>
<feature type="region of interest" description="Disordered" evidence="1">
    <location>
        <begin position="1"/>
        <end position="97"/>
    </location>
</feature>
<evidence type="ECO:0000313" key="2">
    <source>
        <dbReference type="EMBL" id="GAU42329.1"/>
    </source>
</evidence>